<evidence type="ECO:0000313" key="11">
    <source>
        <dbReference type="Proteomes" id="UP000239939"/>
    </source>
</evidence>
<dbReference type="PANTHER" id="PTHR42865">
    <property type="entry name" value="PROTON/GLUTAMATE-ASPARTATE SYMPORTER"/>
    <property type="match status" value="1"/>
</dbReference>
<dbReference type="GO" id="GO:0015141">
    <property type="term" value="F:succinate transmembrane transporter activity"/>
    <property type="evidence" value="ECO:0007669"/>
    <property type="project" value="TreeGrafter"/>
</dbReference>
<keyword evidence="6 9" id="KW-0769">Symport</keyword>
<evidence type="ECO:0000256" key="7">
    <source>
        <dbReference type="ARBA" id="ARBA00022989"/>
    </source>
</evidence>
<evidence type="ECO:0000313" key="10">
    <source>
        <dbReference type="EMBL" id="PPU90161.1"/>
    </source>
</evidence>
<dbReference type="AlphaFoldDB" id="A0A2S7EIY4"/>
<feature type="transmembrane region" description="Helical" evidence="9">
    <location>
        <begin position="20"/>
        <end position="37"/>
    </location>
</feature>
<dbReference type="HAMAP" id="MF_01300">
    <property type="entry name" value="C4_dicarb_transport"/>
    <property type="match status" value="1"/>
</dbReference>
<dbReference type="Proteomes" id="UP000239939">
    <property type="component" value="Unassembled WGS sequence"/>
</dbReference>
<dbReference type="InterPro" id="IPR018107">
    <property type="entry name" value="Na-dicarboxylate_symporter_CS"/>
</dbReference>
<keyword evidence="4 9" id="KW-1003">Cell membrane</keyword>
<comment type="caution">
    <text evidence="10">The sequence shown here is derived from an EMBL/GenBank/DDBJ whole genome shotgun (WGS) entry which is preliminary data.</text>
</comment>
<dbReference type="InterPro" id="IPR036458">
    <property type="entry name" value="Na:dicarbo_symporter_sf"/>
</dbReference>
<feature type="transmembrane region" description="Helical" evidence="9">
    <location>
        <begin position="58"/>
        <end position="78"/>
    </location>
</feature>
<dbReference type="GO" id="GO:0005886">
    <property type="term" value="C:plasma membrane"/>
    <property type="evidence" value="ECO:0007669"/>
    <property type="project" value="UniProtKB-SubCell"/>
</dbReference>
<keyword evidence="3 9" id="KW-0813">Transport</keyword>
<dbReference type="SUPFAM" id="SSF118215">
    <property type="entry name" value="Proton glutamate symport protein"/>
    <property type="match status" value="1"/>
</dbReference>
<dbReference type="Gene3D" id="1.10.3860.10">
    <property type="entry name" value="Sodium:dicarboxylate symporter"/>
    <property type="match status" value="1"/>
</dbReference>
<dbReference type="GO" id="GO:0070778">
    <property type="term" value="P:L-aspartate transmembrane transport"/>
    <property type="evidence" value="ECO:0007669"/>
    <property type="project" value="TreeGrafter"/>
</dbReference>
<comment type="function">
    <text evidence="9">Responsible for the transport of dicarboxylates such as succinate, fumarate, and malate across the membrane.</text>
</comment>
<proteinExistence type="inferred from homology"/>
<keyword evidence="8 9" id="KW-0472">Membrane</keyword>
<keyword evidence="7 9" id="KW-1133">Transmembrane helix</keyword>
<dbReference type="NCBIfam" id="NF009587">
    <property type="entry name" value="PRK13027.1"/>
    <property type="match status" value="1"/>
</dbReference>
<dbReference type="NCBIfam" id="NF002461">
    <property type="entry name" value="PRK01663.1"/>
    <property type="match status" value="1"/>
</dbReference>
<dbReference type="RefSeq" id="WP_128418018.1">
    <property type="nucleotide sequence ID" value="NZ_MDEJ01000132.1"/>
</dbReference>
<feature type="transmembrane region" description="Helical" evidence="9">
    <location>
        <begin position="231"/>
        <end position="256"/>
    </location>
</feature>
<name>A0A2S7EIY4_9XANT</name>
<comment type="caution">
    <text evidence="9">Lacks conserved residue(s) required for the propagation of feature annotation.</text>
</comment>
<feature type="transmembrane region" description="Helical" evidence="9">
    <location>
        <begin position="199"/>
        <end position="219"/>
    </location>
</feature>
<dbReference type="GO" id="GO:0015138">
    <property type="term" value="F:fumarate transmembrane transporter activity"/>
    <property type="evidence" value="ECO:0007669"/>
    <property type="project" value="TreeGrafter"/>
</dbReference>
<dbReference type="FunFam" id="1.10.3860.10:FF:000001">
    <property type="entry name" value="C4-dicarboxylate transport protein"/>
    <property type="match status" value="1"/>
</dbReference>
<feature type="transmembrane region" description="Helical" evidence="9">
    <location>
        <begin position="161"/>
        <end position="178"/>
    </location>
</feature>
<dbReference type="Pfam" id="PF00375">
    <property type="entry name" value="SDF"/>
    <property type="match status" value="1"/>
</dbReference>
<evidence type="ECO:0000256" key="8">
    <source>
        <dbReference type="ARBA" id="ARBA00023136"/>
    </source>
</evidence>
<dbReference type="InterPro" id="IPR023954">
    <property type="entry name" value="C4_dicarb_transport"/>
</dbReference>
<feature type="transmembrane region" description="Helical" evidence="9">
    <location>
        <begin position="90"/>
        <end position="110"/>
    </location>
</feature>
<dbReference type="PROSITE" id="PS00713">
    <property type="entry name" value="NA_DICARBOXYL_SYMP_1"/>
    <property type="match status" value="1"/>
</dbReference>
<dbReference type="OrthoDB" id="9766690at2"/>
<evidence type="ECO:0000256" key="1">
    <source>
        <dbReference type="ARBA" id="ARBA00004651"/>
    </source>
</evidence>
<dbReference type="GO" id="GO:0015366">
    <property type="term" value="F:malate:proton symporter activity"/>
    <property type="evidence" value="ECO:0007669"/>
    <property type="project" value="TreeGrafter"/>
</dbReference>
<dbReference type="InterPro" id="IPR001991">
    <property type="entry name" value="Na-dicarboxylate_symporter"/>
</dbReference>
<feature type="transmembrane region" description="Helical" evidence="9">
    <location>
        <begin position="138"/>
        <end position="155"/>
    </location>
</feature>
<protein>
    <recommendedName>
        <fullName evidence="9">C4-dicarboxylate transport protein</fullName>
    </recommendedName>
</protein>
<keyword evidence="11" id="KW-1185">Reference proteome</keyword>
<dbReference type="PANTHER" id="PTHR42865:SF1">
    <property type="entry name" value="AEROBIC C4-DICARBOXYLATE TRANSPORT PROTEIN"/>
    <property type="match status" value="1"/>
</dbReference>
<evidence type="ECO:0000256" key="4">
    <source>
        <dbReference type="ARBA" id="ARBA00022475"/>
    </source>
</evidence>
<keyword evidence="5 9" id="KW-0812">Transmembrane</keyword>
<accession>A0A2S7EIY4</accession>
<organism evidence="10 11">
    <name type="scientific">Xanthomonas populi</name>
    <dbReference type="NCBI Taxonomy" id="53414"/>
    <lineage>
        <taxon>Bacteria</taxon>
        <taxon>Pseudomonadati</taxon>
        <taxon>Pseudomonadota</taxon>
        <taxon>Gammaproteobacteria</taxon>
        <taxon>Lysobacterales</taxon>
        <taxon>Lysobacteraceae</taxon>
        <taxon>Xanthomonas</taxon>
    </lineage>
</organism>
<evidence type="ECO:0000256" key="5">
    <source>
        <dbReference type="ARBA" id="ARBA00022692"/>
    </source>
</evidence>
<evidence type="ECO:0000256" key="9">
    <source>
        <dbReference type="HAMAP-Rule" id="MF_01300"/>
    </source>
</evidence>
<evidence type="ECO:0000256" key="3">
    <source>
        <dbReference type="ARBA" id="ARBA00022448"/>
    </source>
</evidence>
<gene>
    <name evidence="9" type="primary">dctA</name>
    <name evidence="10" type="ORF">XpopCFBP1817_16790</name>
</gene>
<comment type="similarity">
    <text evidence="2 9">Belongs to the dicarboxylate/amino acid:cation symporter (DAACS) (TC 2.A.23) family.</text>
</comment>
<reference evidence="11" key="1">
    <citation type="submission" date="2016-08" db="EMBL/GenBank/DDBJ databases">
        <authorList>
            <person name="Merda D."/>
            <person name="Briand M."/>
            <person name="Taghouti G."/>
            <person name="Carrere S."/>
            <person name="Gouzy J."/>
            <person name="Portier P."/>
            <person name="Jacques M.-A."/>
            <person name="Fischer-Le Saux M."/>
        </authorList>
    </citation>
    <scope>NUCLEOTIDE SEQUENCE [LARGE SCALE GENOMIC DNA]</scope>
    <source>
        <strain evidence="11">CFBP1817</strain>
    </source>
</reference>
<comment type="subcellular location">
    <subcellularLocation>
        <location evidence="1 9">Cell membrane</location>
        <topology evidence="1 9">Multi-pass membrane protein</topology>
    </subcellularLocation>
</comment>
<sequence>MHISKPAGPLPASVPFYRQLYFQVVVAIVLGALLGHLEPAFAESLKPLGDAFIKLVKMIIAPVIFLTIVTGIAGMTHLKTVGRVFAKSMTYFLFFSTLALIVGMIVAHVVQPGAGMNINPAELDQSAVNTYVQKSHELSLVGFLMDIIPATLISAFVDGNILQVLFVAVLFGIALALVGERGRPVLSFLEALTAPVFRLVHMLMKAAPIGAFGAIAFTIGKYGVESLVNLAWLVGSFYLTSLFFVLVILGIVCRLCGFSVLKLMRYLKAELLLVLGTSSSESALPSLMEKMEKAGCEKSVVGLVVPTGYSFNLDGTNIYMTLAALFIAQATNVDLSLGQQITLLAVAMLSSKGAAGVTGAGFITLAATLSVVPDVPVAGMALILGVDRFMSECRSLTNFIGNAVATVVVSRWENALDRDQLKLVLDGGSPPLQAPVASTDVAAPISAR</sequence>
<dbReference type="PROSITE" id="PS00714">
    <property type="entry name" value="NA_DICARBOXYL_SYMP_2"/>
    <property type="match status" value="1"/>
</dbReference>
<dbReference type="PRINTS" id="PR00173">
    <property type="entry name" value="EDTRNSPORT"/>
</dbReference>
<evidence type="ECO:0000256" key="2">
    <source>
        <dbReference type="ARBA" id="ARBA00006148"/>
    </source>
</evidence>
<dbReference type="EMBL" id="MDEJ01000132">
    <property type="protein sequence ID" value="PPU90161.1"/>
    <property type="molecule type" value="Genomic_DNA"/>
</dbReference>
<evidence type="ECO:0000256" key="6">
    <source>
        <dbReference type="ARBA" id="ARBA00022847"/>
    </source>
</evidence>